<name>A0A284R9G4_ARMOS</name>
<dbReference type="Proteomes" id="UP000219338">
    <property type="component" value="Unassembled WGS sequence"/>
</dbReference>
<dbReference type="EMBL" id="FUEG01000006">
    <property type="protein sequence ID" value="SJL05350.1"/>
    <property type="molecule type" value="Genomic_DNA"/>
</dbReference>
<evidence type="ECO:0000313" key="3">
    <source>
        <dbReference type="Proteomes" id="UP000219338"/>
    </source>
</evidence>
<dbReference type="AlphaFoldDB" id="A0A284R9G4"/>
<feature type="compositionally biased region" description="Polar residues" evidence="1">
    <location>
        <begin position="216"/>
        <end position="255"/>
    </location>
</feature>
<feature type="compositionally biased region" description="Low complexity" evidence="1">
    <location>
        <begin position="202"/>
        <end position="212"/>
    </location>
</feature>
<feature type="compositionally biased region" description="Low complexity" evidence="1">
    <location>
        <begin position="326"/>
        <end position="343"/>
    </location>
</feature>
<feature type="region of interest" description="Disordered" evidence="1">
    <location>
        <begin position="385"/>
        <end position="511"/>
    </location>
</feature>
<feature type="region of interest" description="Disordered" evidence="1">
    <location>
        <begin position="176"/>
        <end position="372"/>
    </location>
</feature>
<feature type="compositionally biased region" description="Basic and acidic residues" evidence="1">
    <location>
        <begin position="406"/>
        <end position="434"/>
    </location>
</feature>
<dbReference type="STRING" id="47428.A0A284R9G4"/>
<feature type="region of interest" description="Disordered" evidence="1">
    <location>
        <begin position="94"/>
        <end position="163"/>
    </location>
</feature>
<protein>
    <submittedName>
        <fullName evidence="2">Uncharacterized protein</fullName>
    </submittedName>
</protein>
<feature type="compositionally biased region" description="Basic and acidic residues" evidence="1">
    <location>
        <begin position="487"/>
        <end position="506"/>
    </location>
</feature>
<feature type="compositionally biased region" description="Low complexity" evidence="1">
    <location>
        <begin position="269"/>
        <end position="281"/>
    </location>
</feature>
<evidence type="ECO:0000313" key="2">
    <source>
        <dbReference type="EMBL" id="SJL05350.1"/>
    </source>
</evidence>
<organism evidence="2 3">
    <name type="scientific">Armillaria ostoyae</name>
    <name type="common">Armillaria root rot fungus</name>
    <dbReference type="NCBI Taxonomy" id="47428"/>
    <lineage>
        <taxon>Eukaryota</taxon>
        <taxon>Fungi</taxon>
        <taxon>Dikarya</taxon>
        <taxon>Basidiomycota</taxon>
        <taxon>Agaricomycotina</taxon>
        <taxon>Agaricomycetes</taxon>
        <taxon>Agaricomycetidae</taxon>
        <taxon>Agaricales</taxon>
        <taxon>Marasmiineae</taxon>
        <taxon>Physalacriaceae</taxon>
        <taxon>Armillaria</taxon>
    </lineage>
</organism>
<dbReference type="OrthoDB" id="3271236at2759"/>
<evidence type="ECO:0000256" key="1">
    <source>
        <dbReference type="SAM" id="MobiDB-lite"/>
    </source>
</evidence>
<proteinExistence type="predicted"/>
<feature type="compositionally biased region" description="Low complexity" evidence="1">
    <location>
        <begin position="130"/>
        <end position="150"/>
    </location>
</feature>
<keyword evidence="3" id="KW-1185">Reference proteome</keyword>
<feature type="compositionally biased region" description="Polar residues" evidence="1">
    <location>
        <begin position="151"/>
        <end position="161"/>
    </location>
</feature>
<feature type="compositionally biased region" description="Low complexity" evidence="1">
    <location>
        <begin position="98"/>
        <end position="116"/>
    </location>
</feature>
<feature type="compositionally biased region" description="Pro residues" evidence="1">
    <location>
        <begin position="190"/>
        <end position="201"/>
    </location>
</feature>
<gene>
    <name evidence="2" type="ORF">ARMOST_08717</name>
</gene>
<feature type="compositionally biased region" description="Basic and acidic residues" evidence="1">
    <location>
        <begin position="117"/>
        <end position="129"/>
    </location>
</feature>
<dbReference type="OMA" id="HPSHNPD"/>
<accession>A0A284R9G4</accession>
<reference evidence="3" key="1">
    <citation type="journal article" date="2017" name="Nat. Ecol. Evol.">
        <title>Genome expansion and lineage-specific genetic innovations in the forest pathogenic fungi Armillaria.</title>
        <authorList>
            <person name="Sipos G."/>
            <person name="Prasanna A.N."/>
            <person name="Walter M.C."/>
            <person name="O'Connor E."/>
            <person name="Balint B."/>
            <person name="Krizsan K."/>
            <person name="Kiss B."/>
            <person name="Hess J."/>
            <person name="Varga T."/>
            <person name="Slot J."/>
            <person name="Riley R."/>
            <person name="Boka B."/>
            <person name="Rigling D."/>
            <person name="Barry K."/>
            <person name="Lee J."/>
            <person name="Mihaltcheva S."/>
            <person name="LaButti K."/>
            <person name="Lipzen A."/>
            <person name="Waldron R."/>
            <person name="Moloney N.M."/>
            <person name="Sperisen C."/>
            <person name="Kredics L."/>
            <person name="Vagvoelgyi C."/>
            <person name="Patrignani A."/>
            <person name="Fitzpatrick D."/>
            <person name="Nagy I."/>
            <person name="Doyle S."/>
            <person name="Anderson J.B."/>
            <person name="Grigoriev I.V."/>
            <person name="Gueldener U."/>
            <person name="Muensterkoetter M."/>
            <person name="Nagy L.G."/>
        </authorList>
    </citation>
    <scope>NUCLEOTIDE SEQUENCE [LARGE SCALE GENOMIC DNA]</scope>
    <source>
        <strain evidence="3">C18/9</strain>
    </source>
</reference>
<sequence>MDCDVISPTFKTVELKVECPDYECRDRSQLPAYWLATVICDNKHTFNLSTNQLVSFFKVFFSTLLLLVQSCRPLPDERPRQSVANLIGRFEQQTKRQSISASPARSSSVVSHSTGDSAKEEVKEKRDWPPRSASSYTTSPSSSWIRPQSSALKSSSSTPMSTAVDAPVADAVAIPAPTQLPSPEHSDPKSPLPSKPVPKQSPAPSSFKSPPKALTPKTSLGGSTLTPLKPQHTGQSTTSTPSSVRKTVPRTSITTAARAKTPSRPSQPPRTTTPRAKTPNPSVRPGSGLFAPTAASLARARDAQGPAPVPKKKSVLSSAVADRLNKPTAASASKARAPAVVPSRGKPVTRGVVKPKLPLSGSTRVVKKDGLKGAAVGAVVAAAAVESGPDEHAETNGHATEPSAEQAHEDAAGGHEEVHSETEIHTEPEARVETEREEDHDEAVPVDTPEAAVEIEPQDLTSPGGVSVTLPDVEEGSPGELTPVAETHSHEYPVEREHDSPAEETRPSVGSDLEDIVNLLESTSRPVSIVSIPDEVVDIPDESE</sequence>